<evidence type="ECO:0008006" key="4">
    <source>
        <dbReference type="Google" id="ProtNLM"/>
    </source>
</evidence>
<feature type="region of interest" description="Disordered" evidence="1">
    <location>
        <begin position="24"/>
        <end position="82"/>
    </location>
</feature>
<feature type="compositionally biased region" description="Basic and acidic residues" evidence="1">
    <location>
        <begin position="36"/>
        <end position="45"/>
    </location>
</feature>
<evidence type="ECO:0000313" key="3">
    <source>
        <dbReference type="Proteomes" id="UP000218231"/>
    </source>
</evidence>
<organism evidence="2 3">
    <name type="scientific">Diploscapter pachys</name>
    <dbReference type="NCBI Taxonomy" id="2018661"/>
    <lineage>
        <taxon>Eukaryota</taxon>
        <taxon>Metazoa</taxon>
        <taxon>Ecdysozoa</taxon>
        <taxon>Nematoda</taxon>
        <taxon>Chromadorea</taxon>
        <taxon>Rhabditida</taxon>
        <taxon>Rhabditina</taxon>
        <taxon>Rhabditomorpha</taxon>
        <taxon>Rhabditoidea</taxon>
        <taxon>Rhabditidae</taxon>
        <taxon>Diploscapter</taxon>
    </lineage>
</organism>
<dbReference type="STRING" id="2018661.A0A2A2JTA0"/>
<proteinExistence type="predicted"/>
<dbReference type="Proteomes" id="UP000218231">
    <property type="component" value="Unassembled WGS sequence"/>
</dbReference>
<dbReference type="OrthoDB" id="122464at2759"/>
<protein>
    <recommendedName>
        <fullName evidence="4">E2F-associated phosphoprotein</fullName>
    </recommendedName>
</protein>
<accession>A0A2A2JTA0</accession>
<feature type="compositionally biased region" description="Basic and acidic residues" evidence="1">
    <location>
        <begin position="241"/>
        <end position="251"/>
    </location>
</feature>
<dbReference type="EMBL" id="LIAE01010231">
    <property type="protein sequence ID" value="PAV64976.1"/>
    <property type="molecule type" value="Genomic_DNA"/>
</dbReference>
<feature type="region of interest" description="Disordered" evidence="1">
    <location>
        <begin position="105"/>
        <end position="197"/>
    </location>
</feature>
<dbReference type="Pfam" id="PF10238">
    <property type="entry name" value="Eapp_C"/>
    <property type="match status" value="1"/>
</dbReference>
<keyword evidence="3" id="KW-1185">Reference proteome</keyword>
<sequence>MDRLVPFEKLEADYYAGEIWNQERYDSDDDVSSDDELQKELKKLAGIDQQRKKRKGSREEREQAEGREQKRREQSEFECDMETELDLSIAEYADRHMNMTGVSKAMIENVKEEPSTSKISKYFDDGPPPLEGDGEFSNDAMEGIETSSSSKEPPKSASQKSPKKSILKKPKLEKNDEGIECGDGEKEDEKEENPIKTKVRIAAEDFKKEQVEFYDENEDDENERWIAEERRRKKGQQAGEKTGKDNADSKQKQGKTKNLDNDTDAVLSCPGCMSLLTRDCQRHEIYKDQYRAMFVENCKVEEEKLTIEKTGKEKRKMRQKMKKSGIAIMEASPEDVFQSVKCAVCDTNVAVMDQDEVFHFFNVLAGYS</sequence>
<dbReference type="PANTHER" id="PTHR15967:SF0">
    <property type="entry name" value="E2F-ASSOCIATED PHOSPHOPROTEIN"/>
    <property type="match status" value="1"/>
</dbReference>
<dbReference type="InterPro" id="IPR019370">
    <property type="entry name" value="E2F-assoc_phosphoprotein"/>
</dbReference>
<comment type="caution">
    <text evidence="2">The sequence shown here is derived from an EMBL/GenBank/DDBJ whole genome shotgun (WGS) entry which is preliminary data.</text>
</comment>
<feature type="region of interest" description="Disordered" evidence="1">
    <location>
        <begin position="230"/>
        <end position="260"/>
    </location>
</feature>
<dbReference type="AlphaFoldDB" id="A0A2A2JTA0"/>
<gene>
    <name evidence="2" type="ORF">WR25_19619</name>
</gene>
<feature type="compositionally biased region" description="Acidic residues" evidence="1">
    <location>
        <begin position="178"/>
        <end position="191"/>
    </location>
</feature>
<reference evidence="2 3" key="1">
    <citation type="journal article" date="2017" name="Curr. Biol.">
        <title>Genome architecture and evolution of a unichromosomal asexual nematode.</title>
        <authorList>
            <person name="Fradin H."/>
            <person name="Zegar C."/>
            <person name="Gutwein M."/>
            <person name="Lucas J."/>
            <person name="Kovtun M."/>
            <person name="Corcoran D."/>
            <person name="Baugh L.R."/>
            <person name="Kiontke K."/>
            <person name="Gunsalus K."/>
            <person name="Fitch D.H."/>
            <person name="Piano F."/>
        </authorList>
    </citation>
    <scope>NUCLEOTIDE SEQUENCE [LARGE SCALE GENOMIC DNA]</scope>
    <source>
        <strain evidence="2">PF1309</strain>
    </source>
</reference>
<feature type="compositionally biased region" description="Acidic residues" evidence="1">
    <location>
        <begin position="26"/>
        <end position="35"/>
    </location>
</feature>
<feature type="compositionally biased region" description="Low complexity" evidence="1">
    <location>
        <begin position="147"/>
        <end position="160"/>
    </location>
</feature>
<dbReference type="GO" id="GO:0005634">
    <property type="term" value="C:nucleus"/>
    <property type="evidence" value="ECO:0007669"/>
    <property type="project" value="TreeGrafter"/>
</dbReference>
<name>A0A2A2JTA0_9BILA</name>
<evidence type="ECO:0000256" key="1">
    <source>
        <dbReference type="SAM" id="MobiDB-lite"/>
    </source>
</evidence>
<dbReference type="PANTHER" id="PTHR15967">
    <property type="entry name" value="E2F-ASSOCIATED PHOSPHOPROTEIN"/>
    <property type="match status" value="1"/>
</dbReference>
<feature type="compositionally biased region" description="Basic and acidic residues" evidence="1">
    <location>
        <begin position="57"/>
        <end position="75"/>
    </location>
</feature>
<evidence type="ECO:0000313" key="2">
    <source>
        <dbReference type="EMBL" id="PAV64976.1"/>
    </source>
</evidence>